<dbReference type="GO" id="GO:0008198">
    <property type="term" value="F:ferrous iron binding"/>
    <property type="evidence" value="ECO:0007669"/>
    <property type="project" value="InterPro"/>
</dbReference>
<evidence type="ECO:0000256" key="2">
    <source>
        <dbReference type="ARBA" id="ARBA00007581"/>
    </source>
</evidence>
<dbReference type="EMBL" id="JAEQNE010000001">
    <property type="protein sequence ID" value="MBL0390847.1"/>
    <property type="molecule type" value="Genomic_DNA"/>
</dbReference>
<dbReference type="AlphaFoldDB" id="A0A936YZP6"/>
<keyword evidence="9" id="KW-1185">Reference proteome</keyword>
<sequence length="316" mass="34046">MGTKELVDFRPGPAPKPPWRRQNEAMSASTLMPAAFIGHGSPMNTMERNRFTEQWAAFGRALPRPRAVLCVSAHWFIPGTAVTAMERPRVIHDFYGFPPELFAFDYPAPGAPEVAREIVEVVKPAHIGLDQDSWGLDHGAWSVLTHVFPAADIPVLQLSIHSGEDLGYHVDLGARLAPLRERGIFILGSGNVVHNLRRLDWNRPDAGYEWAERFDGAVRSVMTSEPASLPSVERHADFPLAVPTPEHFLPLAYLAGLCQAAGETASVFAAGATMGSLTMTSYVLGAPAARAADGAAAGGGAPLPDPHRIPPEQTNT</sequence>
<dbReference type="PIRSF" id="PIRSF006157">
    <property type="entry name" value="Doxgns_DODA"/>
    <property type="match status" value="1"/>
</dbReference>
<proteinExistence type="inferred from homology"/>
<feature type="region of interest" description="Disordered" evidence="6">
    <location>
        <begin position="1"/>
        <end position="22"/>
    </location>
</feature>
<dbReference type="GO" id="GO:0008270">
    <property type="term" value="F:zinc ion binding"/>
    <property type="evidence" value="ECO:0007669"/>
    <property type="project" value="InterPro"/>
</dbReference>
<dbReference type="EC" id="1.13.11.29" evidence="8"/>
<evidence type="ECO:0000256" key="4">
    <source>
        <dbReference type="ARBA" id="ARBA00022833"/>
    </source>
</evidence>
<dbReference type="InterPro" id="IPR004183">
    <property type="entry name" value="Xdiol_dOase_suB"/>
</dbReference>
<dbReference type="PANTHER" id="PTHR30096">
    <property type="entry name" value="4,5-DOPA DIOXYGENASE EXTRADIOL-LIKE PROTEIN"/>
    <property type="match status" value="1"/>
</dbReference>
<dbReference type="CDD" id="cd07363">
    <property type="entry name" value="45_DOPA_Dioxygenase"/>
    <property type="match status" value="1"/>
</dbReference>
<organism evidence="8 9">
    <name type="scientific">Ramlibacter monticola</name>
    <dbReference type="NCBI Taxonomy" id="1926872"/>
    <lineage>
        <taxon>Bacteria</taxon>
        <taxon>Pseudomonadati</taxon>
        <taxon>Pseudomonadota</taxon>
        <taxon>Betaproteobacteria</taxon>
        <taxon>Burkholderiales</taxon>
        <taxon>Comamonadaceae</taxon>
        <taxon>Ramlibacter</taxon>
    </lineage>
</organism>
<keyword evidence="4" id="KW-0862">Zinc</keyword>
<dbReference type="Proteomes" id="UP000599109">
    <property type="component" value="Unassembled WGS sequence"/>
</dbReference>
<dbReference type="SUPFAM" id="SSF53213">
    <property type="entry name" value="LigB-like"/>
    <property type="match status" value="1"/>
</dbReference>
<keyword evidence="8" id="KW-0223">Dioxygenase</keyword>
<keyword evidence="5 8" id="KW-0560">Oxidoreductase</keyword>
<evidence type="ECO:0000256" key="6">
    <source>
        <dbReference type="SAM" id="MobiDB-lite"/>
    </source>
</evidence>
<dbReference type="InterPro" id="IPR014436">
    <property type="entry name" value="Extradiol_dOase_DODA"/>
</dbReference>
<keyword evidence="3" id="KW-0479">Metal-binding</keyword>
<gene>
    <name evidence="8" type="primary">ygiD</name>
    <name evidence="8" type="ORF">JJ685_06805</name>
</gene>
<evidence type="ECO:0000313" key="9">
    <source>
        <dbReference type="Proteomes" id="UP000599109"/>
    </source>
</evidence>
<comment type="caution">
    <text evidence="8">The sequence shown here is derived from an EMBL/GenBank/DDBJ whole genome shotgun (WGS) entry which is preliminary data.</text>
</comment>
<comment type="cofactor">
    <cofactor evidence="1">
        <name>Zn(2+)</name>
        <dbReference type="ChEBI" id="CHEBI:29105"/>
    </cofactor>
</comment>
<evidence type="ECO:0000256" key="3">
    <source>
        <dbReference type="ARBA" id="ARBA00022723"/>
    </source>
</evidence>
<protein>
    <submittedName>
        <fullName evidence="8">4,5-DOPA dioxygenase extradiol</fullName>
        <ecNumber evidence="8">1.13.11.29</ecNumber>
    </submittedName>
</protein>
<dbReference type="Gene3D" id="3.40.830.10">
    <property type="entry name" value="LigB-like"/>
    <property type="match status" value="1"/>
</dbReference>
<dbReference type="PANTHER" id="PTHR30096:SF0">
    <property type="entry name" value="4,5-DOPA DIOXYGENASE EXTRADIOL-LIKE PROTEIN"/>
    <property type="match status" value="1"/>
</dbReference>
<dbReference type="Pfam" id="PF02900">
    <property type="entry name" value="LigB"/>
    <property type="match status" value="1"/>
</dbReference>
<reference evidence="8 9" key="1">
    <citation type="journal article" date="2017" name="Int. J. Syst. Evol. Microbiol.">
        <title>Ramlibacter monticola sp. nov., isolated from forest soil.</title>
        <authorList>
            <person name="Chaudhary D.K."/>
            <person name="Kim J."/>
        </authorList>
    </citation>
    <scope>NUCLEOTIDE SEQUENCE [LARGE SCALE GENOMIC DNA]</scope>
    <source>
        <strain evidence="8 9">KACC 19175</strain>
    </source>
</reference>
<evidence type="ECO:0000256" key="5">
    <source>
        <dbReference type="ARBA" id="ARBA00023002"/>
    </source>
</evidence>
<evidence type="ECO:0000313" key="8">
    <source>
        <dbReference type="EMBL" id="MBL0390847.1"/>
    </source>
</evidence>
<dbReference type="GO" id="GO:0050297">
    <property type="term" value="F:stizolobate synthase activity"/>
    <property type="evidence" value="ECO:0007669"/>
    <property type="project" value="UniProtKB-EC"/>
</dbReference>
<feature type="region of interest" description="Disordered" evidence="6">
    <location>
        <begin position="294"/>
        <end position="316"/>
    </location>
</feature>
<feature type="domain" description="Extradiol ring-cleavage dioxygenase class III enzyme subunit B" evidence="7">
    <location>
        <begin position="49"/>
        <end position="263"/>
    </location>
</feature>
<accession>A0A936YZP6</accession>
<evidence type="ECO:0000256" key="1">
    <source>
        <dbReference type="ARBA" id="ARBA00001947"/>
    </source>
</evidence>
<dbReference type="NCBIfam" id="NF007914">
    <property type="entry name" value="PRK10628.1"/>
    <property type="match status" value="1"/>
</dbReference>
<comment type="similarity">
    <text evidence="2">Belongs to the DODA-type extradiol aromatic ring-opening dioxygenase family.</text>
</comment>
<evidence type="ECO:0000259" key="7">
    <source>
        <dbReference type="Pfam" id="PF02900"/>
    </source>
</evidence>
<name>A0A936YZP6_9BURK</name>